<evidence type="ECO:0000313" key="4">
    <source>
        <dbReference type="EMBL" id="MFC4856265.1"/>
    </source>
</evidence>
<keyword evidence="5" id="KW-1185">Reference proteome</keyword>
<feature type="compositionally biased region" description="Basic and acidic residues" evidence="2">
    <location>
        <begin position="8"/>
        <end position="17"/>
    </location>
</feature>
<evidence type="ECO:0000256" key="2">
    <source>
        <dbReference type="SAM" id="MobiDB-lite"/>
    </source>
</evidence>
<evidence type="ECO:0000256" key="1">
    <source>
        <dbReference type="SAM" id="Coils"/>
    </source>
</evidence>
<reference evidence="5" key="1">
    <citation type="journal article" date="2019" name="Int. J. Syst. Evol. Microbiol.">
        <title>The Global Catalogue of Microorganisms (GCM) 10K type strain sequencing project: providing services to taxonomists for standard genome sequencing and annotation.</title>
        <authorList>
            <consortium name="The Broad Institute Genomics Platform"/>
            <consortium name="The Broad Institute Genome Sequencing Center for Infectious Disease"/>
            <person name="Wu L."/>
            <person name="Ma J."/>
        </authorList>
    </citation>
    <scope>NUCLEOTIDE SEQUENCE [LARGE SCALE GENOMIC DNA]</scope>
    <source>
        <strain evidence="5">ZS-22-S1</strain>
    </source>
</reference>
<keyword evidence="3" id="KW-1133">Transmembrane helix</keyword>
<feature type="coiled-coil region" evidence="1">
    <location>
        <begin position="97"/>
        <end position="124"/>
    </location>
</feature>
<accession>A0ABV9S3M3</accession>
<keyword evidence="3" id="KW-0812">Transmembrane</keyword>
<dbReference type="EMBL" id="JBHSIS010000010">
    <property type="protein sequence ID" value="MFC4856265.1"/>
    <property type="molecule type" value="Genomic_DNA"/>
</dbReference>
<feature type="region of interest" description="Disordered" evidence="2">
    <location>
        <begin position="1"/>
        <end position="49"/>
    </location>
</feature>
<dbReference type="RefSeq" id="WP_378058246.1">
    <property type="nucleotide sequence ID" value="NZ_JBHSIS010000010.1"/>
</dbReference>
<comment type="caution">
    <text evidence="4">The sequence shown here is derived from an EMBL/GenBank/DDBJ whole genome shotgun (WGS) entry which is preliminary data.</text>
</comment>
<protein>
    <submittedName>
        <fullName evidence="4">Septum formation initiator</fullName>
    </submittedName>
</protein>
<evidence type="ECO:0000313" key="5">
    <source>
        <dbReference type="Proteomes" id="UP001595859"/>
    </source>
</evidence>
<sequence>MTIQAEPTRARVKDKVDTAPAPAKSPVPGRARNAAAQRAYARRAQREGRPIQRAVEDDLDRGAGRVSFAVLIIVLLVVGVAATLWLSTQAIADSYRLDEVKQESERLAERAAVLQREVTQKESAASLAERAKAMGMVPAGDPARLVVQPDGTVVVVGEPTPVAPPESENPPENGQNQSEGQQPPPANGGGAG</sequence>
<name>A0ABV9S3M3_9PSEU</name>
<dbReference type="Proteomes" id="UP001595859">
    <property type="component" value="Unassembled WGS sequence"/>
</dbReference>
<keyword evidence="1" id="KW-0175">Coiled coil</keyword>
<organism evidence="4 5">
    <name type="scientific">Actinophytocola glycyrrhizae</name>
    <dbReference type="NCBI Taxonomy" id="2044873"/>
    <lineage>
        <taxon>Bacteria</taxon>
        <taxon>Bacillati</taxon>
        <taxon>Actinomycetota</taxon>
        <taxon>Actinomycetes</taxon>
        <taxon>Pseudonocardiales</taxon>
        <taxon>Pseudonocardiaceae</taxon>
    </lineage>
</organism>
<proteinExistence type="predicted"/>
<keyword evidence="3" id="KW-0472">Membrane</keyword>
<feature type="compositionally biased region" description="Polar residues" evidence="2">
    <location>
        <begin position="170"/>
        <end position="179"/>
    </location>
</feature>
<feature type="compositionally biased region" description="Low complexity" evidence="2">
    <location>
        <begin position="30"/>
        <end position="39"/>
    </location>
</feature>
<feature type="region of interest" description="Disordered" evidence="2">
    <location>
        <begin position="155"/>
        <end position="192"/>
    </location>
</feature>
<gene>
    <name evidence="4" type="ORF">ACFPCV_22405</name>
</gene>
<feature type="transmembrane region" description="Helical" evidence="3">
    <location>
        <begin position="66"/>
        <end position="86"/>
    </location>
</feature>
<evidence type="ECO:0000256" key="3">
    <source>
        <dbReference type="SAM" id="Phobius"/>
    </source>
</evidence>